<accession>A0A1B6HWR1</accession>
<dbReference type="EMBL" id="GECU01028585">
    <property type="protein sequence ID" value="JAS79121.1"/>
    <property type="molecule type" value="Transcribed_RNA"/>
</dbReference>
<gene>
    <name evidence="2" type="ORF">g.32370</name>
</gene>
<feature type="non-terminal residue" evidence="2">
    <location>
        <position position="144"/>
    </location>
</feature>
<feature type="compositionally biased region" description="Low complexity" evidence="1">
    <location>
        <begin position="17"/>
        <end position="30"/>
    </location>
</feature>
<feature type="non-terminal residue" evidence="2">
    <location>
        <position position="1"/>
    </location>
</feature>
<organism evidence="2">
    <name type="scientific">Homalodisca liturata</name>
    <dbReference type="NCBI Taxonomy" id="320908"/>
    <lineage>
        <taxon>Eukaryota</taxon>
        <taxon>Metazoa</taxon>
        <taxon>Ecdysozoa</taxon>
        <taxon>Arthropoda</taxon>
        <taxon>Hexapoda</taxon>
        <taxon>Insecta</taxon>
        <taxon>Pterygota</taxon>
        <taxon>Neoptera</taxon>
        <taxon>Paraneoptera</taxon>
        <taxon>Hemiptera</taxon>
        <taxon>Auchenorrhyncha</taxon>
        <taxon>Membracoidea</taxon>
        <taxon>Cicadellidae</taxon>
        <taxon>Cicadellinae</taxon>
        <taxon>Proconiini</taxon>
        <taxon>Homalodisca</taxon>
    </lineage>
</organism>
<evidence type="ECO:0000313" key="2">
    <source>
        <dbReference type="EMBL" id="JAS79121.1"/>
    </source>
</evidence>
<sequence>AMDPLICTKEEDVSMESDTNSATSAPASTSDFPVMGENLARSCNISSADNTGSQTKSESKTFLQNHQDGSILRSKLTQIEPPTKRLRYKKIKPKVASGKVSTFHNVDSVGPTVLAQVVSKNLGAPFGHTEQQLVSGVQVPTLRN</sequence>
<proteinExistence type="predicted"/>
<protein>
    <submittedName>
        <fullName evidence="2">Uncharacterized protein</fullName>
    </submittedName>
</protein>
<evidence type="ECO:0000256" key="1">
    <source>
        <dbReference type="SAM" id="MobiDB-lite"/>
    </source>
</evidence>
<dbReference type="AlphaFoldDB" id="A0A1B6HWR1"/>
<name>A0A1B6HWR1_9HEMI</name>
<reference evidence="2" key="1">
    <citation type="submission" date="2015-11" db="EMBL/GenBank/DDBJ databases">
        <title>De novo transcriptome assembly of four potential Pierce s Disease insect vectors from Arizona vineyards.</title>
        <authorList>
            <person name="Tassone E.E."/>
        </authorList>
    </citation>
    <scope>NUCLEOTIDE SEQUENCE</scope>
</reference>
<feature type="compositionally biased region" description="Polar residues" evidence="1">
    <location>
        <begin position="41"/>
        <end position="68"/>
    </location>
</feature>
<feature type="region of interest" description="Disordered" evidence="1">
    <location>
        <begin position="1"/>
        <end position="78"/>
    </location>
</feature>